<evidence type="ECO:0000256" key="3">
    <source>
        <dbReference type="ARBA" id="ARBA00022692"/>
    </source>
</evidence>
<dbReference type="InterPro" id="IPR039899">
    <property type="entry name" value="BET1_SNARE"/>
</dbReference>
<dbReference type="GO" id="GO:0015031">
    <property type="term" value="P:protein transport"/>
    <property type="evidence" value="ECO:0007669"/>
    <property type="project" value="UniProtKB-KW"/>
</dbReference>
<dbReference type="STRING" id="6198.A0A074ZRR3"/>
<dbReference type="CDD" id="cd15853">
    <property type="entry name" value="SNARE_Bet1"/>
    <property type="match status" value="1"/>
</dbReference>
<dbReference type="KEGG" id="ovi:T265_03374"/>
<keyword evidence="2" id="KW-0813">Transport</keyword>
<reference evidence="9 10" key="1">
    <citation type="submission" date="2013-11" db="EMBL/GenBank/DDBJ databases">
        <title>Opisthorchis viverrini - life in the bile duct.</title>
        <authorList>
            <person name="Young N.D."/>
            <person name="Nagarajan N."/>
            <person name="Lin S.J."/>
            <person name="Korhonen P.K."/>
            <person name="Jex A.R."/>
            <person name="Hall R.S."/>
            <person name="Safavi-Hemami H."/>
            <person name="Kaewkong W."/>
            <person name="Bertrand D."/>
            <person name="Gao S."/>
            <person name="Seet Q."/>
            <person name="Wongkham S."/>
            <person name="Teh B.T."/>
            <person name="Wongkham C."/>
            <person name="Intapan P.M."/>
            <person name="Maleewong W."/>
            <person name="Yang X."/>
            <person name="Hu M."/>
            <person name="Wang Z."/>
            <person name="Hofmann A."/>
            <person name="Sternberg P.W."/>
            <person name="Tan P."/>
            <person name="Wang J."/>
            <person name="Gasser R.B."/>
        </authorList>
    </citation>
    <scope>NUCLEOTIDE SEQUENCE [LARGE SCALE GENOMIC DNA]</scope>
</reference>
<comment type="subcellular location">
    <subcellularLocation>
        <location evidence="8">Endomembrane system</location>
        <topology evidence="8">Single-pass type IV membrane protein</topology>
    </subcellularLocation>
    <subcellularLocation>
        <location evidence="1">Golgi apparatus membrane</location>
    </subcellularLocation>
</comment>
<organism evidence="9 10">
    <name type="scientific">Opisthorchis viverrini</name>
    <name type="common">Southeast Asian liver fluke</name>
    <dbReference type="NCBI Taxonomy" id="6198"/>
    <lineage>
        <taxon>Eukaryota</taxon>
        <taxon>Metazoa</taxon>
        <taxon>Spiralia</taxon>
        <taxon>Lophotrochozoa</taxon>
        <taxon>Platyhelminthes</taxon>
        <taxon>Trematoda</taxon>
        <taxon>Digenea</taxon>
        <taxon>Opisthorchiida</taxon>
        <taxon>Opisthorchiata</taxon>
        <taxon>Opisthorchiidae</taxon>
        <taxon>Opisthorchis</taxon>
    </lineage>
</organism>
<protein>
    <submittedName>
        <fullName evidence="9">Uncharacterized protein</fullName>
    </submittedName>
</protein>
<keyword evidence="7" id="KW-0472">Membrane</keyword>
<evidence type="ECO:0000313" key="10">
    <source>
        <dbReference type="Proteomes" id="UP000054324"/>
    </source>
</evidence>
<keyword evidence="5" id="KW-1133">Transmembrane helix</keyword>
<dbReference type="OrthoDB" id="261831at2759"/>
<evidence type="ECO:0000256" key="1">
    <source>
        <dbReference type="ARBA" id="ARBA00004394"/>
    </source>
</evidence>
<dbReference type="InterPro" id="IPR000727">
    <property type="entry name" value="T_SNARE_dom"/>
</dbReference>
<dbReference type="Proteomes" id="UP000054324">
    <property type="component" value="Unassembled WGS sequence"/>
</dbReference>
<evidence type="ECO:0000256" key="5">
    <source>
        <dbReference type="ARBA" id="ARBA00022989"/>
    </source>
</evidence>
<evidence type="ECO:0000313" key="9">
    <source>
        <dbReference type="EMBL" id="KER30108.1"/>
    </source>
</evidence>
<dbReference type="GO" id="GO:0000139">
    <property type="term" value="C:Golgi membrane"/>
    <property type="evidence" value="ECO:0007669"/>
    <property type="project" value="UniProtKB-SubCell"/>
</dbReference>
<accession>A0A074ZRR3</accession>
<dbReference type="EMBL" id="KL596666">
    <property type="protein sequence ID" value="KER30108.1"/>
    <property type="molecule type" value="Genomic_DNA"/>
</dbReference>
<evidence type="ECO:0000256" key="2">
    <source>
        <dbReference type="ARBA" id="ARBA00022448"/>
    </source>
</evidence>
<dbReference type="SUPFAM" id="SSF58038">
    <property type="entry name" value="SNARE fusion complex"/>
    <property type="match status" value="1"/>
</dbReference>
<dbReference type="Gene3D" id="1.20.5.110">
    <property type="match status" value="1"/>
</dbReference>
<keyword evidence="6" id="KW-0333">Golgi apparatus</keyword>
<evidence type="ECO:0000256" key="8">
    <source>
        <dbReference type="ARBA" id="ARBA00046280"/>
    </source>
</evidence>
<keyword evidence="10" id="KW-1185">Reference proteome</keyword>
<dbReference type="PANTHER" id="PTHR12791">
    <property type="entry name" value="GOLGI SNARE BET1-RELATED"/>
    <property type="match status" value="1"/>
</dbReference>
<dbReference type="CTD" id="20317561"/>
<name>A0A074ZRR3_OPIVI</name>
<dbReference type="RefSeq" id="XP_009166107.1">
    <property type="nucleotide sequence ID" value="XM_009167843.1"/>
</dbReference>
<evidence type="ECO:0000256" key="7">
    <source>
        <dbReference type="ARBA" id="ARBA00023136"/>
    </source>
</evidence>
<dbReference type="PROSITE" id="PS50192">
    <property type="entry name" value="T_SNARE"/>
    <property type="match status" value="1"/>
</dbReference>
<keyword evidence="4" id="KW-0653">Protein transport</keyword>
<proteinExistence type="predicted"/>
<gene>
    <name evidence="9" type="ORF">T265_03374</name>
</gene>
<dbReference type="GeneID" id="20317561"/>
<evidence type="ECO:0000256" key="6">
    <source>
        <dbReference type="ARBA" id="ARBA00023034"/>
    </source>
</evidence>
<dbReference type="AlphaFoldDB" id="A0A074ZRR3"/>
<sequence>MTSNQLFLEQENNRRAEELSHKVSLLKSFAKDIENETKEQNTFLDQMQNSFDTAGGLLSNTLVQVFGIPKHRTKNRKFMCYAVLVMVLLIVVAYFTIFRSSN</sequence>
<keyword evidence="3" id="KW-0812">Transmembrane</keyword>
<evidence type="ECO:0000256" key="4">
    <source>
        <dbReference type="ARBA" id="ARBA00022927"/>
    </source>
</evidence>